<evidence type="ECO:0000256" key="1">
    <source>
        <dbReference type="ARBA" id="ARBA00022737"/>
    </source>
</evidence>
<protein>
    <recommendedName>
        <fullName evidence="4">CBS domain-containing protein</fullName>
    </recommendedName>
</protein>
<organism evidence="5 6">
    <name type="scientific">Taxus chinensis</name>
    <name type="common">Chinese yew</name>
    <name type="synonym">Taxus wallichiana var. chinensis</name>
    <dbReference type="NCBI Taxonomy" id="29808"/>
    <lineage>
        <taxon>Eukaryota</taxon>
        <taxon>Viridiplantae</taxon>
        <taxon>Streptophyta</taxon>
        <taxon>Embryophyta</taxon>
        <taxon>Tracheophyta</taxon>
        <taxon>Spermatophyta</taxon>
        <taxon>Pinopsida</taxon>
        <taxon>Pinidae</taxon>
        <taxon>Conifers II</taxon>
        <taxon>Cupressales</taxon>
        <taxon>Taxaceae</taxon>
        <taxon>Taxus</taxon>
    </lineage>
</organism>
<dbReference type="InterPro" id="IPR050511">
    <property type="entry name" value="AMPK_gamma/SDS23_families"/>
</dbReference>
<feature type="domain" description="CBS" evidence="4">
    <location>
        <begin position="272"/>
        <end position="312"/>
    </location>
</feature>
<accession>A0AA38G108</accession>
<dbReference type="Proteomes" id="UP000824469">
    <property type="component" value="Unassembled WGS sequence"/>
</dbReference>
<reference evidence="5 6" key="1">
    <citation type="journal article" date="2021" name="Nat. Plants">
        <title>The Taxus genome provides insights into paclitaxel biosynthesis.</title>
        <authorList>
            <person name="Xiong X."/>
            <person name="Gou J."/>
            <person name="Liao Q."/>
            <person name="Li Y."/>
            <person name="Zhou Q."/>
            <person name="Bi G."/>
            <person name="Li C."/>
            <person name="Du R."/>
            <person name="Wang X."/>
            <person name="Sun T."/>
            <person name="Guo L."/>
            <person name="Liang H."/>
            <person name="Lu P."/>
            <person name="Wu Y."/>
            <person name="Zhang Z."/>
            <person name="Ro D.K."/>
            <person name="Shang Y."/>
            <person name="Huang S."/>
            <person name="Yan J."/>
        </authorList>
    </citation>
    <scope>NUCLEOTIDE SEQUENCE [LARGE SCALE GENOMIC DNA]</scope>
    <source>
        <strain evidence="5">Ta-2019</strain>
    </source>
</reference>
<dbReference type="GO" id="GO:0005737">
    <property type="term" value="C:cytoplasm"/>
    <property type="evidence" value="ECO:0007669"/>
    <property type="project" value="TreeGrafter"/>
</dbReference>
<keyword evidence="6" id="KW-1185">Reference proteome</keyword>
<sequence length="312" mass="34494">MAVILERTYIRDLVENKGCLISAPINATVEQILKIIAENGITAVPLASGAEQQTLQEQTPFQSSPHYMGIVSMFDAVLHIGRYFGDAENALQTPVADLIGQTSESRVLWTVSPSTKLIDAMDYLCRGVHRFLVPVHEHHETPYPHETTQFRLLTQTDVVSFLLLHLDEMGPCILRTISEAGLLHPNLLALSVPSDMTLMKALHLMRHKTVFSSIAVVEGTCSEAYPRWVCGGKLVASLSATHFRGMGFEDIKLLKPETTIAGFLEMLAVKGLRRPLVTVRPNTSLATVMEAAITNKVHRVWVTDEDGWLMGV</sequence>
<dbReference type="Gene3D" id="3.10.580.10">
    <property type="entry name" value="CBS-domain"/>
    <property type="match status" value="2"/>
</dbReference>
<name>A0AA38G108_TAXCH</name>
<dbReference type="InterPro" id="IPR000644">
    <property type="entry name" value="CBS_dom"/>
</dbReference>
<feature type="non-terminal residue" evidence="5">
    <location>
        <position position="1"/>
    </location>
</feature>
<dbReference type="GO" id="GO:0005634">
    <property type="term" value="C:nucleus"/>
    <property type="evidence" value="ECO:0007669"/>
    <property type="project" value="TreeGrafter"/>
</dbReference>
<dbReference type="InterPro" id="IPR046342">
    <property type="entry name" value="CBS_dom_sf"/>
</dbReference>
<proteinExistence type="predicted"/>
<dbReference type="EMBL" id="JAHRHJ020000005">
    <property type="protein sequence ID" value="KAH9314051.1"/>
    <property type="molecule type" value="Genomic_DNA"/>
</dbReference>
<dbReference type="AlphaFoldDB" id="A0AA38G108"/>
<evidence type="ECO:0000259" key="4">
    <source>
        <dbReference type="PROSITE" id="PS51371"/>
    </source>
</evidence>
<dbReference type="PROSITE" id="PS51371">
    <property type="entry name" value="CBS"/>
    <property type="match status" value="1"/>
</dbReference>
<dbReference type="CDD" id="cd02205">
    <property type="entry name" value="CBS_pair_SF"/>
    <property type="match status" value="1"/>
</dbReference>
<keyword evidence="1" id="KW-0677">Repeat</keyword>
<gene>
    <name evidence="5" type="ORF">KI387_022678</name>
</gene>
<evidence type="ECO:0000313" key="6">
    <source>
        <dbReference type="Proteomes" id="UP000824469"/>
    </source>
</evidence>
<evidence type="ECO:0000256" key="3">
    <source>
        <dbReference type="PROSITE-ProRule" id="PRU00703"/>
    </source>
</evidence>
<dbReference type="Pfam" id="PF00571">
    <property type="entry name" value="CBS"/>
    <property type="match status" value="1"/>
</dbReference>
<dbReference type="SUPFAM" id="SSF54631">
    <property type="entry name" value="CBS-domain pair"/>
    <property type="match status" value="2"/>
</dbReference>
<dbReference type="PANTHER" id="PTHR13780:SF101">
    <property type="entry name" value="SNF1-RELATED PROTEIN KINASE REGULATORY SUBUNIT GAMMA-LIKE PV42A"/>
    <property type="match status" value="1"/>
</dbReference>
<comment type="caution">
    <text evidence="5">The sequence shown here is derived from an EMBL/GenBank/DDBJ whole genome shotgun (WGS) entry which is preliminary data.</text>
</comment>
<evidence type="ECO:0000313" key="5">
    <source>
        <dbReference type="EMBL" id="KAH9314051.1"/>
    </source>
</evidence>
<dbReference type="PANTHER" id="PTHR13780">
    <property type="entry name" value="AMP-ACTIVATED PROTEIN KINASE, GAMMA REGULATORY SUBUNIT"/>
    <property type="match status" value="1"/>
</dbReference>
<evidence type="ECO:0000256" key="2">
    <source>
        <dbReference type="ARBA" id="ARBA00023122"/>
    </source>
</evidence>
<dbReference type="OMA" id="TNKVHRV"/>
<keyword evidence="2 3" id="KW-0129">CBS domain</keyword>